<evidence type="ECO:0000256" key="8">
    <source>
        <dbReference type="ARBA" id="ARBA00022840"/>
    </source>
</evidence>
<keyword evidence="9" id="KW-0902">Two-component regulatory system</keyword>
<evidence type="ECO:0000256" key="14">
    <source>
        <dbReference type="SAM" id="MobiDB-lite"/>
    </source>
</evidence>
<dbReference type="SUPFAM" id="SSF55785">
    <property type="entry name" value="PYP-like sensor domain (PAS domain)"/>
    <property type="match status" value="2"/>
</dbReference>
<dbReference type="InterPro" id="IPR035965">
    <property type="entry name" value="PAS-like_dom_sf"/>
</dbReference>
<dbReference type="Pfam" id="PF13426">
    <property type="entry name" value="PAS_9"/>
    <property type="match status" value="1"/>
</dbReference>
<dbReference type="PROSITE" id="PS50112">
    <property type="entry name" value="PAS"/>
    <property type="match status" value="2"/>
</dbReference>
<evidence type="ECO:0000256" key="4">
    <source>
        <dbReference type="ARBA" id="ARBA00022553"/>
    </source>
</evidence>
<evidence type="ECO:0000256" key="5">
    <source>
        <dbReference type="ARBA" id="ARBA00022679"/>
    </source>
</evidence>
<feature type="domain" description="Histidine kinase" evidence="15">
    <location>
        <begin position="389"/>
        <end position="605"/>
    </location>
</feature>
<dbReference type="GO" id="GO:0005886">
    <property type="term" value="C:plasma membrane"/>
    <property type="evidence" value="ECO:0007669"/>
    <property type="project" value="TreeGrafter"/>
</dbReference>
<organism evidence="19 20">
    <name type="scientific">Sediminispirochaeta smaragdinae (strain DSM 11293 / JCM 15392 / SEBR 4228)</name>
    <name type="common">Spirochaeta smaragdinae</name>
    <dbReference type="NCBI Taxonomy" id="573413"/>
    <lineage>
        <taxon>Bacteria</taxon>
        <taxon>Pseudomonadati</taxon>
        <taxon>Spirochaetota</taxon>
        <taxon>Spirochaetia</taxon>
        <taxon>Spirochaetales</taxon>
        <taxon>Spirochaetaceae</taxon>
        <taxon>Sediminispirochaeta</taxon>
    </lineage>
</organism>
<comment type="subcellular location">
    <subcellularLocation>
        <location evidence="2">Membrane</location>
    </subcellularLocation>
</comment>
<dbReference type="PANTHER" id="PTHR43047">
    <property type="entry name" value="TWO-COMPONENT HISTIDINE PROTEIN KINASE"/>
    <property type="match status" value="1"/>
</dbReference>
<gene>
    <name evidence="19" type="ordered locus">Spirs_2849</name>
</gene>
<protein>
    <recommendedName>
        <fullName evidence="3">histidine kinase</fullName>
        <ecNumber evidence="3">2.7.13.3</ecNumber>
    </recommendedName>
</protein>
<dbReference type="GO" id="GO:0005524">
    <property type="term" value="F:ATP binding"/>
    <property type="evidence" value="ECO:0007669"/>
    <property type="project" value="UniProtKB-KW"/>
</dbReference>
<dbReference type="SMART" id="SM00387">
    <property type="entry name" value="HATPase_c"/>
    <property type="match status" value="1"/>
</dbReference>
<evidence type="ECO:0000256" key="11">
    <source>
        <dbReference type="ARBA" id="ARBA00023306"/>
    </source>
</evidence>
<dbReference type="eggNOG" id="COG2205">
    <property type="taxonomic scope" value="Bacteria"/>
</dbReference>
<keyword evidence="6" id="KW-0547">Nucleotide-binding</keyword>
<dbReference type="GO" id="GO:0009927">
    <property type="term" value="F:histidine phosphotransfer kinase activity"/>
    <property type="evidence" value="ECO:0007669"/>
    <property type="project" value="TreeGrafter"/>
</dbReference>
<dbReference type="PROSITE" id="PS50110">
    <property type="entry name" value="RESPONSE_REGULATORY"/>
    <property type="match status" value="1"/>
</dbReference>
<feature type="coiled-coil region" evidence="13">
    <location>
        <begin position="362"/>
        <end position="389"/>
    </location>
</feature>
<keyword evidence="13" id="KW-0175">Coiled coil</keyword>
<feature type="domain" description="Response regulatory" evidence="16">
    <location>
        <begin position="637"/>
        <end position="753"/>
    </location>
</feature>
<evidence type="ECO:0000313" key="19">
    <source>
        <dbReference type="EMBL" id="ADK81952.1"/>
    </source>
</evidence>
<dbReference type="PANTHER" id="PTHR43047:SF72">
    <property type="entry name" value="OSMOSENSING HISTIDINE PROTEIN KINASE SLN1"/>
    <property type="match status" value="1"/>
</dbReference>
<dbReference type="InterPro" id="IPR036890">
    <property type="entry name" value="HATPase_C_sf"/>
</dbReference>
<name>E1R267_SEDSS</name>
<evidence type="ECO:0000256" key="7">
    <source>
        <dbReference type="ARBA" id="ARBA00022777"/>
    </source>
</evidence>
<dbReference type="CDD" id="cd00082">
    <property type="entry name" value="HisKA"/>
    <property type="match status" value="1"/>
</dbReference>
<dbReference type="Proteomes" id="UP000002318">
    <property type="component" value="Chromosome"/>
</dbReference>
<evidence type="ECO:0000256" key="9">
    <source>
        <dbReference type="ARBA" id="ARBA00023012"/>
    </source>
</evidence>
<dbReference type="HOGENOM" id="CLU_000445_114_15_12"/>
<feature type="domain" description="PAS" evidence="17">
    <location>
        <begin position="127"/>
        <end position="196"/>
    </location>
</feature>
<dbReference type="NCBIfam" id="TIGR00229">
    <property type="entry name" value="sensory_box"/>
    <property type="match status" value="2"/>
</dbReference>
<dbReference type="PRINTS" id="PR00344">
    <property type="entry name" value="BCTRLSENSOR"/>
</dbReference>
<dbReference type="Pfam" id="PF02518">
    <property type="entry name" value="HATPase_c"/>
    <property type="match status" value="1"/>
</dbReference>
<evidence type="ECO:0000256" key="10">
    <source>
        <dbReference type="ARBA" id="ARBA00023136"/>
    </source>
</evidence>
<dbReference type="Gene3D" id="3.30.450.20">
    <property type="entry name" value="PAS domain"/>
    <property type="match status" value="2"/>
</dbReference>
<dbReference type="PROSITE" id="PS50109">
    <property type="entry name" value="HIS_KIN"/>
    <property type="match status" value="1"/>
</dbReference>
<evidence type="ECO:0000259" key="17">
    <source>
        <dbReference type="PROSITE" id="PS50112"/>
    </source>
</evidence>
<dbReference type="SMART" id="SM00086">
    <property type="entry name" value="PAC"/>
    <property type="match status" value="1"/>
</dbReference>
<proteinExistence type="predicted"/>
<dbReference type="InterPro" id="IPR036097">
    <property type="entry name" value="HisK_dim/P_sf"/>
</dbReference>
<evidence type="ECO:0000256" key="3">
    <source>
        <dbReference type="ARBA" id="ARBA00012438"/>
    </source>
</evidence>
<dbReference type="InterPro" id="IPR004358">
    <property type="entry name" value="Sig_transdc_His_kin-like_C"/>
</dbReference>
<evidence type="ECO:0000259" key="16">
    <source>
        <dbReference type="PROSITE" id="PS50110"/>
    </source>
</evidence>
<dbReference type="InterPro" id="IPR003661">
    <property type="entry name" value="HisK_dim/P_dom"/>
</dbReference>
<dbReference type="Gene3D" id="1.10.287.130">
    <property type="match status" value="1"/>
</dbReference>
<evidence type="ECO:0000259" key="18">
    <source>
        <dbReference type="PROSITE" id="PS50113"/>
    </source>
</evidence>
<evidence type="ECO:0000313" key="20">
    <source>
        <dbReference type="Proteomes" id="UP000002318"/>
    </source>
</evidence>
<dbReference type="RefSeq" id="WP_013255411.1">
    <property type="nucleotide sequence ID" value="NC_014364.1"/>
</dbReference>
<dbReference type="GO" id="GO:0000155">
    <property type="term" value="F:phosphorelay sensor kinase activity"/>
    <property type="evidence" value="ECO:0007669"/>
    <property type="project" value="InterPro"/>
</dbReference>
<keyword evidence="20" id="KW-1185">Reference proteome</keyword>
<dbReference type="FunFam" id="1.10.287.130:FF:000038">
    <property type="entry name" value="Sensory transduction histidine kinase"/>
    <property type="match status" value="1"/>
</dbReference>
<dbReference type="EC" id="2.7.13.3" evidence="3"/>
<dbReference type="Gene3D" id="3.30.565.10">
    <property type="entry name" value="Histidine kinase-like ATPase, C-terminal domain"/>
    <property type="match status" value="1"/>
</dbReference>
<dbReference type="STRING" id="573413.Spirs_2849"/>
<dbReference type="InterPro" id="IPR013656">
    <property type="entry name" value="PAS_4"/>
</dbReference>
<evidence type="ECO:0000256" key="1">
    <source>
        <dbReference type="ARBA" id="ARBA00000085"/>
    </source>
</evidence>
<evidence type="ECO:0000256" key="13">
    <source>
        <dbReference type="SAM" id="Coils"/>
    </source>
</evidence>
<dbReference type="SMART" id="SM00448">
    <property type="entry name" value="REC"/>
    <property type="match status" value="1"/>
</dbReference>
<dbReference type="AlphaFoldDB" id="E1R267"/>
<dbReference type="KEGG" id="ssm:Spirs_2849"/>
<evidence type="ECO:0000256" key="6">
    <source>
        <dbReference type="ARBA" id="ARBA00022741"/>
    </source>
</evidence>
<dbReference type="SMART" id="SM00091">
    <property type="entry name" value="PAS"/>
    <property type="match status" value="2"/>
</dbReference>
<dbReference type="InterPro" id="IPR001789">
    <property type="entry name" value="Sig_transdc_resp-reg_receiver"/>
</dbReference>
<dbReference type="SUPFAM" id="SSF52172">
    <property type="entry name" value="CheY-like"/>
    <property type="match status" value="1"/>
</dbReference>
<dbReference type="FunFam" id="3.30.565.10:FF:000010">
    <property type="entry name" value="Sensor histidine kinase RcsC"/>
    <property type="match status" value="1"/>
</dbReference>
<accession>E1R267</accession>
<dbReference type="SUPFAM" id="SSF47384">
    <property type="entry name" value="Homodimeric domain of signal transducing histidine kinase"/>
    <property type="match status" value="1"/>
</dbReference>
<keyword evidence="7 19" id="KW-0418">Kinase</keyword>
<dbReference type="InterPro" id="IPR000700">
    <property type="entry name" value="PAS-assoc_C"/>
</dbReference>
<keyword evidence="10" id="KW-0472">Membrane</keyword>
<keyword evidence="11" id="KW-0131">Cell cycle</keyword>
<dbReference type="CDD" id="cd16922">
    <property type="entry name" value="HATPase_EvgS-ArcB-TorS-like"/>
    <property type="match status" value="1"/>
</dbReference>
<dbReference type="InterPro" id="IPR005467">
    <property type="entry name" value="His_kinase_dom"/>
</dbReference>
<keyword evidence="8" id="KW-0067">ATP-binding</keyword>
<dbReference type="SUPFAM" id="SSF55874">
    <property type="entry name" value="ATPase domain of HSP90 chaperone/DNA topoisomerase II/histidine kinase"/>
    <property type="match status" value="1"/>
</dbReference>
<dbReference type="SMART" id="SM00388">
    <property type="entry name" value="HisKA"/>
    <property type="match status" value="1"/>
</dbReference>
<dbReference type="InterPro" id="IPR000014">
    <property type="entry name" value="PAS"/>
</dbReference>
<evidence type="ECO:0000259" key="15">
    <source>
        <dbReference type="PROSITE" id="PS50109"/>
    </source>
</evidence>
<sequence length="753" mass="84552">MLLIGDPAKGLVQRTLSMCRRLGTDPRLTFSNISQLRIAYPQFYCEPSFSEEEPPIILADIELPGLTQIIGRALPPVILFREKQQFPATPPPDAFAIIESDFSPEAFSSILQAASRHTTLLQSFIRERMNGREIINNLNDVVYTIDLKGNVVYISSAAERYGFFPRNIIGKSVFDLIDREDHDYLRQQMNKLISERQATSLLRVTNAEGKTRQVRTSSRIVTQHGMPFSITGLLTDQTDQSFREQQILKLTQAVEQSANVIVITDLEGNMEFVNRAFERSTGYGRQEAIGQNPRILKTDYLSEEVYKNLWETISSGNVWEGKFHNKRKDGSTYWEKALISPIKNDAGTIINFVAVKEDITKELAYQQELEQAKEVAEEASRLKSEFLANMSHEIRTPLNVILGFTDLLLDETEDAKKRDHLHLIKDSGKNLLELINDILDFSKIEANKLDLEIDVFDPKALLQNIKGMFSLEAKRKGLDFTVEHDVPLPELLGDQYRIRQILMNLLSNAMKFTEVGSVSLRAHYENTGIMRFSVSDTGIGIPEESRKQIFHPFEQLDGSAKRKFSGTGLGLSITRRLVHLMGGNITLESKAGRGSTFTIELPLPTTTRTSAIHGPSPRQASVSGDKRVHSSPSSPKTILVAEDNGLNQELMKLLIRSMGHHCIVVGNGLEAITLLEKEKFDLLLLDMHMPVMDGLETIENIRKSPALSDLPVIALTASAMKGDEERFIEAGCNGYLSKPIDRKLLAEMIERIA</sequence>
<dbReference type="eggNOG" id="COG0784">
    <property type="taxonomic scope" value="Bacteria"/>
</dbReference>
<feature type="domain" description="PAS" evidence="17">
    <location>
        <begin position="246"/>
        <end position="292"/>
    </location>
</feature>
<keyword evidence="5" id="KW-0808">Transferase</keyword>
<dbReference type="Gene3D" id="3.40.50.2300">
    <property type="match status" value="1"/>
</dbReference>
<dbReference type="CDD" id="cd17546">
    <property type="entry name" value="REC_hyHK_CKI1_RcsC-like"/>
    <property type="match status" value="1"/>
</dbReference>
<dbReference type="Pfam" id="PF08448">
    <property type="entry name" value="PAS_4"/>
    <property type="match status" value="1"/>
</dbReference>
<feature type="modified residue" description="4-aspartylphosphate" evidence="12">
    <location>
        <position position="686"/>
    </location>
</feature>
<evidence type="ECO:0000256" key="12">
    <source>
        <dbReference type="PROSITE-ProRule" id="PRU00169"/>
    </source>
</evidence>
<dbReference type="EMBL" id="CP002116">
    <property type="protein sequence ID" value="ADK81952.1"/>
    <property type="molecule type" value="Genomic_DNA"/>
</dbReference>
<dbReference type="Pfam" id="PF00512">
    <property type="entry name" value="HisKA"/>
    <property type="match status" value="1"/>
</dbReference>
<feature type="region of interest" description="Disordered" evidence="14">
    <location>
        <begin position="605"/>
        <end position="637"/>
    </location>
</feature>
<dbReference type="InterPro" id="IPR011006">
    <property type="entry name" value="CheY-like_superfamily"/>
</dbReference>
<keyword evidence="4 12" id="KW-0597">Phosphoprotein</keyword>
<dbReference type="CDD" id="cd00130">
    <property type="entry name" value="PAS"/>
    <property type="match status" value="2"/>
</dbReference>
<dbReference type="PROSITE" id="PS50113">
    <property type="entry name" value="PAC"/>
    <property type="match status" value="1"/>
</dbReference>
<feature type="domain" description="PAC" evidence="18">
    <location>
        <begin position="317"/>
        <end position="371"/>
    </location>
</feature>
<reference evidence="19 20" key="1">
    <citation type="journal article" date="2010" name="Stand. Genomic Sci.">
        <title>Complete genome sequence of Spirochaeta smaragdinae type strain (SEBR 4228).</title>
        <authorList>
            <person name="Mavromatis K."/>
            <person name="Yasawong M."/>
            <person name="Chertkov O."/>
            <person name="Lapidus A."/>
            <person name="Lucas S."/>
            <person name="Nolan M."/>
            <person name="Del Rio T.G."/>
            <person name="Tice H."/>
            <person name="Cheng J.F."/>
            <person name="Pitluck S."/>
            <person name="Liolios K."/>
            <person name="Ivanova N."/>
            <person name="Tapia R."/>
            <person name="Han C."/>
            <person name="Bruce D."/>
            <person name="Goodwin L."/>
            <person name="Pati A."/>
            <person name="Chen A."/>
            <person name="Palaniappan K."/>
            <person name="Land M."/>
            <person name="Hauser L."/>
            <person name="Chang Y.J."/>
            <person name="Jeffries C.D."/>
            <person name="Detter J.C."/>
            <person name="Rohde M."/>
            <person name="Brambilla E."/>
            <person name="Spring S."/>
            <person name="Goker M."/>
            <person name="Sikorski J."/>
            <person name="Woyke T."/>
            <person name="Bristow J."/>
            <person name="Eisen J.A."/>
            <person name="Markowitz V."/>
            <person name="Hugenholtz P."/>
            <person name="Klenk H.P."/>
            <person name="Kyrpides N.C."/>
        </authorList>
    </citation>
    <scope>NUCLEOTIDE SEQUENCE [LARGE SCALE GENOMIC DNA]</scope>
    <source>
        <strain evidence="20">DSM 11293 / JCM 15392 / SEBR 4228</strain>
    </source>
</reference>
<evidence type="ECO:0000256" key="2">
    <source>
        <dbReference type="ARBA" id="ARBA00004370"/>
    </source>
</evidence>
<dbReference type="InterPro" id="IPR003594">
    <property type="entry name" value="HATPase_dom"/>
</dbReference>
<comment type="catalytic activity">
    <reaction evidence="1">
        <text>ATP + protein L-histidine = ADP + protein N-phospho-L-histidine.</text>
        <dbReference type="EC" id="2.7.13.3"/>
    </reaction>
</comment>
<dbReference type="Pfam" id="PF00072">
    <property type="entry name" value="Response_reg"/>
    <property type="match status" value="1"/>
</dbReference>
<dbReference type="InterPro" id="IPR001610">
    <property type="entry name" value="PAC"/>
</dbReference>